<dbReference type="STRING" id="177199.A0A420XX99"/>
<dbReference type="PROSITE" id="PS50157">
    <property type="entry name" value="ZINC_FINGER_C2H2_2"/>
    <property type="match status" value="1"/>
</dbReference>
<keyword evidence="1" id="KW-0862">Zinc</keyword>
<evidence type="ECO:0000259" key="3">
    <source>
        <dbReference type="PROSITE" id="PS50157"/>
    </source>
</evidence>
<dbReference type="PROSITE" id="PS00028">
    <property type="entry name" value="ZINC_FINGER_C2H2_1"/>
    <property type="match status" value="1"/>
</dbReference>
<feature type="compositionally biased region" description="Basic and acidic residues" evidence="2">
    <location>
        <begin position="421"/>
        <end position="434"/>
    </location>
</feature>
<comment type="caution">
    <text evidence="4">The sequence shown here is derived from an EMBL/GenBank/DDBJ whole genome shotgun (WGS) entry which is preliminary data.</text>
</comment>
<sequence>MASSKEMQQASRPFAHRPSMSIHSSSGSQSGSRQAHSRNNSHSVLSSSLNANHRVTRRKSMTNTGTNVAAVAAALTEAGDRAMPLPIAIGSRRNTMSKHGMARSAIAAGLPSPPASLPSHQLAMGPQGIATSMQGESAIDDDMNDRSADEGEKTGFQKARMRRASDGQPLVQERRKSNRPELRCEKCGKGYKHSSCLTKHLWEHTPEWSVTSKLLISKHQQVQLLEAASVLVAMNVDAKEATAATTPPDSAKDFASEQGSASPSASGFSDAQDRGSADTTPPPIPEFEMVRPNPLLSKRLSSSSGFGRSFQSAPFTPGSYTGSTPVGSGFAHLRRESHDQRPMSSGKNATGKDDRDLAAAVELLSCSFGSNAGSSRAVHLSPDVPPVPPLPAQYLDQAALSGTSFFNSFPSRAPESFTRGTRHDIRRDDVKMDESGGSVADDDDDDMISRARSDEDDDGVFGRMEE</sequence>
<accession>A0A420XX99</accession>
<feature type="domain" description="C2H2-type" evidence="3">
    <location>
        <begin position="182"/>
        <end position="209"/>
    </location>
</feature>
<reference evidence="4 5" key="1">
    <citation type="submission" date="2018-08" db="EMBL/GenBank/DDBJ databases">
        <title>Draft genome of the lignicolous fungus Coniochaeta pulveracea.</title>
        <authorList>
            <person name="Borstlap C.J."/>
            <person name="De Witt R.N."/>
            <person name="Botha A."/>
            <person name="Volschenk H."/>
        </authorList>
    </citation>
    <scope>NUCLEOTIDE SEQUENCE [LARGE SCALE GENOMIC DNA]</scope>
    <source>
        <strain evidence="4 5">CAB683</strain>
    </source>
</reference>
<evidence type="ECO:0000256" key="1">
    <source>
        <dbReference type="PROSITE-ProRule" id="PRU00042"/>
    </source>
</evidence>
<gene>
    <name evidence="4" type="ORF">DL546_000886</name>
</gene>
<name>A0A420XX99_9PEZI</name>
<feature type="compositionally biased region" description="Polar residues" evidence="2">
    <location>
        <begin position="1"/>
        <end position="11"/>
    </location>
</feature>
<evidence type="ECO:0000313" key="5">
    <source>
        <dbReference type="Proteomes" id="UP000275385"/>
    </source>
</evidence>
<feature type="region of interest" description="Disordered" evidence="2">
    <location>
        <begin position="242"/>
        <end position="290"/>
    </location>
</feature>
<dbReference type="InterPro" id="IPR013087">
    <property type="entry name" value="Znf_C2H2_type"/>
</dbReference>
<keyword evidence="5" id="KW-1185">Reference proteome</keyword>
<evidence type="ECO:0000256" key="2">
    <source>
        <dbReference type="SAM" id="MobiDB-lite"/>
    </source>
</evidence>
<feature type="region of interest" description="Disordered" evidence="2">
    <location>
        <begin position="1"/>
        <end position="53"/>
    </location>
</feature>
<feature type="compositionally biased region" description="Basic and acidic residues" evidence="2">
    <location>
        <begin position="144"/>
        <end position="155"/>
    </location>
</feature>
<dbReference type="OrthoDB" id="2152896at2759"/>
<feature type="region of interest" description="Disordered" evidence="2">
    <location>
        <begin position="313"/>
        <end position="354"/>
    </location>
</feature>
<organism evidence="4 5">
    <name type="scientific">Coniochaeta pulveracea</name>
    <dbReference type="NCBI Taxonomy" id="177199"/>
    <lineage>
        <taxon>Eukaryota</taxon>
        <taxon>Fungi</taxon>
        <taxon>Dikarya</taxon>
        <taxon>Ascomycota</taxon>
        <taxon>Pezizomycotina</taxon>
        <taxon>Sordariomycetes</taxon>
        <taxon>Sordariomycetidae</taxon>
        <taxon>Coniochaetales</taxon>
        <taxon>Coniochaetaceae</taxon>
        <taxon>Coniochaeta</taxon>
    </lineage>
</organism>
<keyword evidence="1" id="KW-0479">Metal-binding</keyword>
<dbReference type="EMBL" id="QVQW01000111">
    <property type="protein sequence ID" value="RKU40285.1"/>
    <property type="molecule type" value="Genomic_DNA"/>
</dbReference>
<keyword evidence="1" id="KW-0863">Zinc-finger</keyword>
<feature type="region of interest" description="Disordered" evidence="2">
    <location>
        <begin position="139"/>
        <end position="181"/>
    </location>
</feature>
<dbReference type="AlphaFoldDB" id="A0A420XX99"/>
<evidence type="ECO:0000313" key="4">
    <source>
        <dbReference type="EMBL" id="RKU40285.1"/>
    </source>
</evidence>
<dbReference type="Proteomes" id="UP000275385">
    <property type="component" value="Unassembled WGS sequence"/>
</dbReference>
<feature type="region of interest" description="Disordered" evidence="2">
    <location>
        <begin position="405"/>
        <end position="466"/>
    </location>
</feature>
<protein>
    <recommendedName>
        <fullName evidence="3">C2H2-type domain-containing protein</fullName>
    </recommendedName>
</protein>
<proteinExistence type="predicted"/>
<dbReference type="GO" id="GO:0008270">
    <property type="term" value="F:zinc ion binding"/>
    <property type="evidence" value="ECO:0007669"/>
    <property type="project" value="UniProtKB-KW"/>
</dbReference>
<feature type="compositionally biased region" description="Polar residues" evidence="2">
    <location>
        <begin position="257"/>
        <end position="269"/>
    </location>
</feature>
<feature type="compositionally biased region" description="Basic and acidic residues" evidence="2">
    <location>
        <begin position="172"/>
        <end position="181"/>
    </location>
</feature>
<feature type="compositionally biased region" description="Low complexity" evidence="2">
    <location>
        <begin position="19"/>
        <end position="53"/>
    </location>
</feature>